<evidence type="ECO:0000256" key="2">
    <source>
        <dbReference type="SAM" id="Phobius"/>
    </source>
</evidence>
<keyword evidence="4" id="KW-1185">Reference proteome</keyword>
<protein>
    <submittedName>
        <fullName evidence="3">Uncharacterized protein</fullName>
    </submittedName>
</protein>
<dbReference type="AlphaFoldDB" id="A0A1I3PDA2"/>
<feature type="compositionally biased region" description="Low complexity" evidence="1">
    <location>
        <begin position="425"/>
        <end position="455"/>
    </location>
</feature>
<feature type="region of interest" description="Disordered" evidence="1">
    <location>
        <begin position="326"/>
        <end position="381"/>
    </location>
</feature>
<dbReference type="EMBL" id="FOQD01000016">
    <property type="protein sequence ID" value="SFJ19391.1"/>
    <property type="molecule type" value="Genomic_DNA"/>
</dbReference>
<gene>
    <name evidence="3" type="ORF">SAMN05421753_116113</name>
</gene>
<sequence>MRKRPPAAAMSLFSYLDGLVCTMGALILLLLLTTHRIRQQVVADYQSQSETTVAAAPSFADDDLEARKREIAAQLAAHQQSVAEHEAATKAQHAAWQAKLDDLARLNQQLAGQVSQKRSIVDNENAAVAQVAGERDKLAALMTAAAQHKDQILLTESELRQQAEDLLRLRENCLKKIDSAKVQQALQKPVFEIVAHDGNSGTDRRPILIECTADSLTFASEGIRLTAATLNEFSADVNPLLAGTEALLTYWTLVDSQAGRSKSSGPYVLMIVRPGGTVAFYVARKYLEKLNQDFGYELVTADAEFKWPPADPQAVEVCQRAIDRVLAGQRPEQKPTGSGMGPGGGGAMARRGPGSGGTGLGGTGSSNAGQPGGEMGGGAHKSAEDQIVGADGEFSLAEVEQLKNAQPGDSIDMLGPEWSQRRRAAQAAAGAAGQGSEQGTETAAGANAARGNSATKPTGPGGRPQSAAGQKEDGRPGSEDGASTKPAPGTEQPEGMPIPNFNPNPQQSRGAGKSGSGKPGERQMPPPPLTQAQQQSNWNDDGGEQRKWGRSQPTGAIGIERSLTLHLQSDRIKIEDGETLGLPVEMSRPEFQEAVSFMIDSHAQSWGSPPAKFFWRPSLKVKIHPGGNQHYPRLKELLDHWGLSYKVEHVLD</sequence>
<evidence type="ECO:0000313" key="3">
    <source>
        <dbReference type="EMBL" id="SFJ19391.1"/>
    </source>
</evidence>
<dbReference type="STRING" id="1576369.SAMN05421753_116113"/>
<name>A0A1I3PDA2_9PLAN</name>
<feature type="transmembrane region" description="Helical" evidence="2">
    <location>
        <begin position="12"/>
        <end position="32"/>
    </location>
</feature>
<proteinExistence type="predicted"/>
<reference evidence="4" key="1">
    <citation type="submission" date="2016-10" db="EMBL/GenBank/DDBJ databases">
        <authorList>
            <person name="Varghese N."/>
            <person name="Submissions S."/>
        </authorList>
    </citation>
    <scope>NUCLEOTIDE SEQUENCE [LARGE SCALE GENOMIC DNA]</scope>
    <source>
        <strain evidence="4">DSM 26348</strain>
    </source>
</reference>
<feature type="region of interest" description="Disordered" evidence="1">
    <location>
        <begin position="420"/>
        <end position="557"/>
    </location>
</feature>
<feature type="compositionally biased region" description="Polar residues" evidence="1">
    <location>
        <begin position="530"/>
        <end position="539"/>
    </location>
</feature>
<dbReference type="OrthoDB" id="233190at2"/>
<keyword evidence="2" id="KW-0472">Membrane</keyword>
<dbReference type="RefSeq" id="WP_139228593.1">
    <property type="nucleotide sequence ID" value="NZ_FOQD01000016.1"/>
</dbReference>
<accession>A0A1I3PDA2</accession>
<evidence type="ECO:0000313" key="4">
    <source>
        <dbReference type="Proteomes" id="UP000199518"/>
    </source>
</evidence>
<feature type="compositionally biased region" description="Gly residues" evidence="1">
    <location>
        <begin position="338"/>
        <end position="379"/>
    </location>
</feature>
<keyword evidence="2" id="KW-0812">Transmembrane</keyword>
<keyword evidence="2" id="KW-1133">Transmembrane helix</keyword>
<evidence type="ECO:0000256" key="1">
    <source>
        <dbReference type="SAM" id="MobiDB-lite"/>
    </source>
</evidence>
<dbReference type="Proteomes" id="UP000199518">
    <property type="component" value="Unassembled WGS sequence"/>
</dbReference>
<organism evidence="3 4">
    <name type="scientific">Planctomicrobium piriforme</name>
    <dbReference type="NCBI Taxonomy" id="1576369"/>
    <lineage>
        <taxon>Bacteria</taxon>
        <taxon>Pseudomonadati</taxon>
        <taxon>Planctomycetota</taxon>
        <taxon>Planctomycetia</taxon>
        <taxon>Planctomycetales</taxon>
        <taxon>Planctomycetaceae</taxon>
        <taxon>Planctomicrobium</taxon>
    </lineage>
</organism>